<evidence type="ECO:0000256" key="2">
    <source>
        <dbReference type="SAM" id="MobiDB-lite"/>
    </source>
</evidence>
<dbReference type="GeneID" id="5855813"/>
<feature type="compositionally biased region" description="Low complexity" evidence="2">
    <location>
        <begin position="180"/>
        <end position="203"/>
    </location>
</feature>
<keyword evidence="4" id="KW-1185">Reference proteome</keyword>
<dbReference type="AlphaFoldDB" id="A8PYM4"/>
<dbReference type="OMA" id="IHEPRND"/>
<keyword evidence="1" id="KW-0175">Coiled coil</keyword>
<accession>A8PYM4</accession>
<dbReference type="EMBL" id="AAYY01000004">
    <property type="protein sequence ID" value="EDP44292.1"/>
    <property type="molecule type" value="Genomic_DNA"/>
</dbReference>
<feature type="compositionally biased region" description="Basic and acidic residues" evidence="2">
    <location>
        <begin position="392"/>
        <end position="412"/>
    </location>
</feature>
<dbReference type="KEGG" id="mgl:MGL_1689"/>
<feature type="compositionally biased region" description="Low complexity" evidence="2">
    <location>
        <begin position="353"/>
        <end position="377"/>
    </location>
</feature>
<feature type="region of interest" description="Disordered" evidence="2">
    <location>
        <begin position="177"/>
        <end position="468"/>
    </location>
</feature>
<evidence type="ECO:0000313" key="3">
    <source>
        <dbReference type="EMBL" id="EDP44292.1"/>
    </source>
</evidence>
<feature type="compositionally biased region" description="Polar residues" evidence="2">
    <location>
        <begin position="292"/>
        <end position="307"/>
    </location>
</feature>
<name>A8PYM4_MALGO</name>
<dbReference type="OrthoDB" id="3357439at2759"/>
<feature type="compositionally biased region" description="Basic and acidic residues" evidence="2">
    <location>
        <begin position="52"/>
        <end position="64"/>
    </location>
</feature>
<sequence length="513" mass="55217">MTSIVQADPSALTTPNTEKRVQGAPASSKKKKKSKGKSVPFSAMSMTGMPAERNDSNSRHDSPAPKRRRAHYTPISGGIDQSSQLALDPSWQTIIAFRTSFGKGFQRVLDATFNLEYARQIVRQKYRLESSTPVDLSYQATDGMSIDLEDSEDVRAFRVYASREPIVTIKADFDQSKMGSLSAPSMSSAPSAATETPGATPSKSRGRRGRSKTSSSNAQVPENDASSAHDSMLPPPPSQASATLPSAHEDAGDSSMAEVSAGLHQANEVQETPKSANRKRKSKPIESEPAPGSTSETIEAPAQSSTPVAEPGSAAQPAIPPTSHSNEHEQRGTHVAASSADNDESRDDDEDVPLSQQSLSSSQTVPPSSQTNPPSSQEAPSPDKPRRHRRTKAEMEAFRAEQAAKKQEKEQGKSMSKSNRPDEPDTTVDTTALVGDETTVIHEPHHDEHGTSAAASVQSLKSQDPAAIQQRLNELKAKKQRKNATEREEQKLLMELIGKEQQASPGVDTSLRE</sequence>
<feature type="compositionally biased region" description="Basic and acidic residues" evidence="2">
    <location>
        <begin position="439"/>
        <end position="450"/>
    </location>
</feature>
<dbReference type="VEuPathDB" id="FungiDB:MGL_1689"/>
<gene>
    <name evidence="3" type="ORF">MGL_1689</name>
</gene>
<proteinExistence type="predicted"/>
<dbReference type="InParanoid" id="A8PYM4"/>
<reference evidence="3 4" key="1">
    <citation type="journal article" date="2007" name="Proc. Natl. Acad. Sci. U.S.A.">
        <title>Dandruff-associated Malassezia genomes reveal convergent and divergent virulence traits shared with plant and human fungal pathogens.</title>
        <authorList>
            <person name="Xu J."/>
            <person name="Saunders C.W."/>
            <person name="Hu P."/>
            <person name="Grant R.A."/>
            <person name="Boekhout T."/>
            <person name="Kuramae E.E."/>
            <person name="Kronstad J.W."/>
            <person name="Deangelis Y.M."/>
            <person name="Reeder N.L."/>
            <person name="Johnstone K.R."/>
            <person name="Leland M."/>
            <person name="Fieno A.M."/>
            <person name="Begley W.M."/>
            <person name="Sun Y."/>
            <person name="Lacey M.P."/>
            <person name="Chaudhary T."/>
            <person name="Keough T."/>
            <person name="Chu L."/>
            <person name="Sears R."/>
            <person name="Yuan B."/>
            <person name="Dawson T.L.Jr."/>
        </authorList>
    </citation>
    <scope>NUCLEOTIDE SEQUENCE [LARGE SCALE GENOMIC DNA]</scope>
    <source>
        <strain evidence="4">ATCC MYA-4612 / CBS 7966</strain>
    </source>
</reference>
<feature type="compositionally biased region" description="Polar residues" evidence="2">
    <location>
        <begin position="217"/>
        <end position="229"/>
    </location>
</feature>
<protein>
    <submittedName>
        <fullName evidence="3">Uncharacterized protein</fullName>
    </submittedName>
</protein>
<evidence type="ECO:0000256" key="1">
    <source>
        <dbReference type="SAM" id="Coils"/>
    </source>
</evidence>
<comment type="caution">
    <text evidence="3">The sequence shown here is derived from an EMBL/GenBank/DDBJ whole genome shotgun (WGS) entry which is preliminary data.</text>
</comment>
<dbReference type="RefSeq" id="XP_001731506.1">
    <property type="nucleotide sequence ID" value="XM_001731454.1"/>
</dbReference>
<feature type="coiled-coil region" evidence="1">
    <location>
        <begin position="468"/>
        <end position="495"/>
    </location>
</feature>
<feature type="compositionally biased region" description="Polar residues" evidence="2">
    <location>
        <begin position="1"/>
        <end position="16"/>
    </location>
</feature>
<evidence type="ECO:0000313" key="4">
    <source>
        <dbReference type="Proteomes" id="UP000008837"/>
    </source>
</evidence>
<feature type="compositionally biased region" description="Polar residues" evidence="2">
    <location>
        <begin position="453"/>
        <end position="462"/>
    </location>
</feature>
<feature type="compositionally biased region" description="Acidic residues" evidence="2">
    <location>
        <begin position="341"/>
        <end position="352"/>
    </location>
</feature>
<dbReference type="Proteomes" id="UP000008837">
    <property type="component" value="Unassembled WGS sequence"/>
</dbReference>
<organism evidence="3 4">
    <name type="scientific">Malassezia globosa (strain ATCC MYA-4612 / CBS 7966)</name>
    <name type="common">Dandruff-associated fungus</name>
    <dbReference type="NCBI Taxonomy" id="425265"/>
    <lineage>
        <taxon>Eukaryota</taxon>
        <taxon>Fungi</taxon>
        <taxon>Dikarya</taxon>
        <taxon>Basidiomycota</taxon>
        <taxon>Ustilaginomycotina</taxon>
        <taxon>Malasseziomycetes</taxon>
        <taxon>Malasseziales</taxon>
        <taxon>Malasseziaceae</taxon>
        <taxon>Malassezia</taxon>
    </lineage>
</organism>
<feature type="region of interest" description="Disordered" evidence="2">
    <location>
        <begin position="1"/>
        <end position="81"/>
    </location>
</feature>
<dbReference type="STRING" id="425265.A8PYM4"/>